<accession>A0A9P0IZ11</accession>
<keyword evidence="3" id="KW-1185">Reference proteome</keyword>
<dbReference type="AlphaFoldDB" id="A0A9P0IZ11"/>
<name>A0A9P0IZ11_9DIPT</name>
<reference evidence="2" key="1">
    <citation type="submission" date="2022-01" db="EMBL/GenBank/DDBJ databases">
        <authorList>
            <person name="King R."/>
        </authorList>
    </citation>
    <scope>NUCLEOTIDE SEQUENCE</scope>
</reference>
<reference evidence="2" key="2">
    <citation type="submission" date="2022-10" db="EMBL/GenBank/DDBJ databases">
        <authorList>
            <consortium name="ENA_rothamsted_submissions"/>
            <consortium name="culmorum"/>
            <person name="King R."/>
        </authorList>
    </citation>
    <scope>NUCLEOTIDE SEQUENCE</scope>
</reference>
<protein>
    <submittedName>
        <fullName evidence="2">Uncharacterized protein</fullName>
    </submittedName>
</protein>
<sequence>MKLGLFRLKDIDKLTYTLRKLSDLLYQYENDLLGVEYLAFFHDSEKDNFGCLLCTKFKKGNLQSMLNHFKTKLHWTSFLQKHFPNVYERLQKMEIELKPSEEEFRTLLKSLIKEIIRRCPKGCPIALSINNAISCKIEIAREIFETSEIKEKAINTLCIDLIVQIKKFGNSIRQKQAIVDEIIPVIEPITEYDDLSDGEIFDDMESQIETGKLKINEAKRKRIIRSNSRQSITRSNSRQRSRVPSINRLISKYKYKYENASKIIESKYKGYKITPDSHPNYNLEWKYYWTKKVMFNPYADDNSTNFIEAWKIFFEIRLAELELEDKLKARIRIRNALRLPIDPVDNQRLERILSSQSDDERMVANFNYDEEIRRYSPKRKRAAVNINEIEEKDLTKMKTRERLSIIKNKSNKPNFVPHKNSQNPEMTRNLKATTAKINQNSIDANNNEMTVTNNQQEDHSIQAANNNDISDRNNQQDDNSEQATTEKDNILIMRDKELILLYKHYDGLTDETKSHLTAYMEELKRSDPAKFERISKHELPESIGPEIPISDDDEDYDEELMRNVSINAQTLSNSSDQELVNVSDAETEYIDMTYSD</sequence>
<evidence type="ECO:0000313" key="3">
    <source>
        <dbReference type="Proteomes" id="UP001153620"/>
    </source>
</evidence>
<evidence type="ECO:0000256" key="1">
    <source>
        <dbReference type="SAM" id="MobiDB-lite"/>
    </source>
</evidence>
<proteinExistence type="predicted"/>
<dbReference type="EMBL" id="OU895878">
    <property type="protein sequence ID" value="CAH1723354.1"/>
    <property type="molecule type" value="Genomic_DNA"/>
</dbReference>
<evidence type="ECO:0000313" key="2">
    <source>
        <dbReference type="EMBL" id="CAH1723354.1"/>
    </source>
</evidence>
<dbReference type="Proteomes" id="UP001153620">
    <property type="component" value="Chromosome 2"/>
</dbReference>
<feature type="region of interest" description="Disordered" evidence="1">
    <location>
        <begin position="465"/>
        <end position="488"/>
    </location>
</feature>
<organism evidence="2 3">
    <name type="scientific">Chironomus riparius</name>
    <dbReference type="NCBI Taxonomy" id="315576"/>
    <lineage>
        <taxon>Eukaryota</taxon>
        <taxon>Metazoa</taxon>
        <taxon>Ecdysozoa</taxon>
        <taxon>Arthropoda</taxon>
        <taxon>Hexapoda</taxon>
        <taxon>Insecta</taxon>
        <taxon>Pterygota</taxon>
        <taxon>Neoptera</taxon>
        <taxon>Endopterygota</taxon>
        <taxon>Diptera</taxon>
        <taxon>Nematocera</taxon>
        <taxon>Chironomoidea</taxon>
        <taxon>Chironomidae</taxon>
        <taxon>Chironominae</taxon>
        <taxon>Chironomus</taxon>
    </lineage>
</organism>
<gene>
    <name evidence="2" type="ORF">CHIRRI_LOCUS8837</name>
</gene>